<feature type="non-terminal residue" evidence="1">
    <location>
        <position position="34"/>
    </location>
</feature>
<proteinExistence type="predicted"/>
<dbReference type="EMBL" id="ADWY01004180">
    <property type="protein sequence ID" value="EGH19497.1"/>
    <property type="molecule type" value="Genomic_DNA"/>
</dbReference>
<gene>
    <name evidence="1" type="ORF">Pgy4_41649</name>
</gene>
<protein>
    <submittedName>
        <fullName evidence="1">Uncharacterized protein</fullName>
    </submittedName>
</protein>
<organism evidence="1 2">
    <name type="scientific">Pseudomonas savastanoi pv. glycinea str. race 4</name>
    <dbReference type="NCBI Taxonomy" id="875330"/>
    <lineage>
        <taxon>Bacteria</taxon>
        <taxon>Pseudomonadati</taxon>
        <taxon>Pseudomonadota</taxon>
        <taxon>Gammaproteobacteria</taxon>
        <taxon>Pseudomonadales</taxon>
        <taxon>Pseudomonadaceae</taxon>
        <taxon>Pseudomonas</taxon>
    </lineage>
</organism>
<comment type="caution">
    <text evidence="1">The sequence shown here is derived from an EMBL/GenBank/DDBJ whole genome shotgun (WGS) entry which is preliminary data.</text>
</comment>
<name>F3CJQ5_PSESG</name>
<dbReference type="AlphaFoldDB" id="F3CJQ5"/>
<feature type="non-terminal residue" evidence="1">
    <location>
        <position position="1"/>
    </location>
</feature>
<reference evidence="1 2" key="1">
    <citation type="journal article" date="2011" name="PLoS Pathog.">
        <title>Dynamic evolution of pathogenicity revealed by sequencing and comparative genomics of 19 Pseudomonas syringae isolates.</title>
        <authorList>
            <person name="Baltrus D.A."/>
            <person name="Nishimura M.T."/>
            <person name="Romanchuk A."/>
            <person name="Chang J.H."/>
            <person name="Mukhtar M.S."/>
            <person name="Cherkis K."/>
            <person name="Roach J."/>
            <person name="Grant S.R."/>
            <person name="Jones C.D."/>
            <person name="Dangl J.L."/>
        </authorList>
    </citation>
    <scope>NUCLEOTIDE SEQUENCE [LARGE SCALE GENOMIC DNA]</scope>
    <source>
        <strain evidence="2">race 4</strain>
    </source>
</reference>
<evidence type="ECO:0000313" key="2">
    <source>
        <dbReference type="Proteomes" id="UP000005466"/>
    </source>
</evidence>
<evidence type="ECO:0000313" key="1">
    <source>
        <dbReference type="EMBL" id="EGH19497.1"/>
    </source>
</evidence>
<sequence>ACPAPEKPFQSRSMMNALKAHYRRHGHKISLVFD</sequence>
<dbReference type="Proteomes" id="UP000005466">
    <property type="component" value="Unassembled WGS sequence"/>
</dbReference>
<accession>F3CJQ5</accession>